<keyword evidence="1" id="KW-0812">Transmembrane</keyword>
<evidence type="ECO:0000313" key="2">
    <source>
        <dbReference type="EMBL" id="KAF1017361.1"/>
    </source>
</evidence>
<proteinExistence type="predicted"/>
<evidence type="ECO:0000313" key="3">
    <source>
        <dbReference type="Proteomes" id="UP000487117"/>
    </source>
</evidence>
<sequence length="220" mass="24378">MQEFLYLAWVVLQAIGGIGAVVGFLAFLFREKIKHSLLESMHMRFEGEKAQLARDHARYSSELSRDAESHRVSLIVESERLRADQQIKTSLALRLAERRFESIFAVHAAVAGLPTTVRGYALTNFSGAAAEFDIRHARVHQMLEAAGDALKMNRAFIGSELFNAGLSVTSAVADVLGKRLEFADPALSAGAQEVFSLSLTYKEFERCLSLSLKPYQPSAW</sequence>
<dbReference type="AlphaFoldDB" id="A0A7V8FJT7"/>
<accession>A0A7V8FJT7</accession>
<name>A0A7V8FJT7_STEMA</name>
<dbReference type="EMBL" id="WNDS01000001">
    <property type="protein sequence ID" value="KAF1017361.1"/>
    <property type="molecule type" value="Genomic_DNA"/>
</dbReference>
<organism evidence="2 3">
    <name type="scientific">Stenotrophomonas maltophilia</name>
    <name type="common">Pseudomonas maltophilia</name>
    <name type="synonym">Xanthomonas maltophilia</name>
    <dbReference type="NCBI Taxonomy" id="40324"/>
    <lineage>
        <taxon>Bacteria</taxon>
        <taxon>Pseudomonadati</taxon>
        <taxon>Pseudomonadota</taxon>
        <taxon>Gammaproteobacteria</taxon>
        <taxon>Lysobacterales</taxon>
        <taxon>Lysobacteraceae</taxon>
        <taxon>Stenotrophomonas</taxon>
        <taxon>Stenotrophomonas maltophilia group</taxon>
    </lineage>
</organism>
<gene>
    <name evidence="2" type="ORF">GAK31_00625</name>
</gene>
<feature type="transmembrane region" description="Helical" evidence="1">
    <location>
        <begin position="6"/>
        <end position="29"/>
    </location>
</feature>
<protein>
    <submittedName>
        <fullName evidence="2">Uncharacterized protein</fullName>
    </submittedName>
</protein>
<reference evidence="3" key="1">
    <citation type="journal article" date="2020" name="MBio">
        <title>Horizontal gene transfer to a defensive symbiont with a reduced genome amongst a multipartite beetle microbiome.</title>
        <authorList>
            <person name="Waterworth S.C."/>
            <person name="Florez L.V."/>
            <person name="Rees E.R."/>
            <person name="Hertweck C."/>
            <person name="Kaltenpoth M."/>
            <person name="Kwan J.C."/>
        </authorList>
    </citation>
    <scope>NUCLEOTIDE SEQUENCE [LARGE SCALE GENOMIC DNA]</scope>
</reference>
<dbReference type="Proteomes" id="UP000487117">
    <property type="component" value="Unassembled WGS sequence"/>
</dbReference>
<keyword evidence="1" id="KW-0472">Membrane</keyword>
<evidence type="ECO:0000256" key="1">
    <source>
        <dbReference type="SAM" id="Phobius"/>
    </source>
</evidence>
<comment type="caution">
    <text evidence="2">The sequence shown here is derived from an EMBL/GenBank/DDBJ whole genome shotgun (WGS) entry which is preliminary data.</text>
</comment>
<keyword evidence="1" id="KW-1133">Transmembrane helix</keyword>